<dbReference type="PATRIC" id="fig|61435.5.peg.1223"/>
<dbReference type="RefSeq" id="WP_058292892.1">
    <property type="nucleotide sequence ID" value="NZ_JGYD01000027.1"/>
</dbReference>
<dbReference type="OrthoDB" id="9804453at2"/>
<dbReference type="Pfam" id="PF10143">
    <property type="entry name" value="PhosphMutase"/>
    <property type="match status" value="1"/>
</dbReference>
<dbReference type="SUPFAM" id="SSF53649">
    <property type="entry name" value="Alkaline phosphatase-like"/>
    <property type="match status" value="1"/>
</dbReference>
<comment type="caution">
    <text evidence="8">The sequence shown here is derived from an EMBL/GenBank/DDBJ whole genome shotgun (WGS) entry which is preliminary data.</text>
</comment>
<comment type="function">
    <text evidence="2">Catalyzes the interconversion of 2-phosphoglycerate and 3-phosphoglycerate.</text>
</comment>
<comment type="catalytic activity">
    <reaction evidence="1">
        <text>(2R)-2-phosphoglycerate = (2R)-3-phosphoglycerate</text>
        <dbReference type="Rhea" id="RHEA:15901"/>
        <dbReference type="ChEBI" id="CHEBI:58272"/>
        <dbReference type="ChEBI" id="CHEBI:58289"/>
        <dbReference type="EC" id="5.4.2.12"/>
    </reaction>
</comment>
<dbReference type="NCBIfam" id="TIGR00306">
    <property type="entry name" value="apgM"/>
    <property type="match status" value="1"/>
</dbReference>
<evidence type="ECO:0000256" key="4">
    <source>
        <dbReference type="ARBA" id="ARBA00005524"/>
    </source>
</evidence>
<dbReference type="GO" id="GO:0046872">
    <property type="term" value="F:metal ion binding"/>
    <property type="evidence" value="ECO:0007669"/>
    <property type="project" value="InterPro"/>
</dbReference>
<dbReference type="EMBL" id="JGYD01000027">
    <property type="protein sequence ID" value="KSV16263.1"/>
    <property type="molecule type" value="Genomic_DNA"/>
</dbReference>
<keyword evidence="6" id="KW-0413">Isomerase</keyword>
<dbReference type="Proteomes" id="UP000053577">
    <property type="component" value="Unassembled WGS sequence"/>
</dbReference>
<dbReference type="InterPro" id="IPR006124">
    <property type="entry name" value="Metalloenzyme"/>
</dbReference>
<dbReference type="GO" id="GO:0004619">
    <property type="term" value="F:phosphoglycerate mutase activity"/>
    <property type="evidence" value="ECO:0007669"/>
    <property type="project" value="UniProtKB-EC"/>
</dbReference>
<dbReference type="InterPro" id="IPR004456">
    <property type="entry name" value="Pglycerate_mutase_ApgM"/>
</dbReference>
<evidence type="ECO:0000256" key="1">
    <source>
        <dbReference type="ARBA" id="ARBA00000370"/>
    </source>
</evidence>
<dbReference type="GO" id="GO:0006096">
    <property type="term" value="P:glycolytic process"/>
    <property type="evidence" value="ECO:0007669"/>
    <property type="project" value="UniProtKB-KW"/>
</dbReference>
<accession>A0A0V8LXN5</accession>
<dbReference type="InterPro" id="IPR042253">
    <property type="entry name" value="Pglycerate_mutase_ApgM_sf"/>
</dbReference>
<keyword evidence="5" id="KW-0324">Glycolysis</keyword>
<organism evidence="8 9">
    <name type="scientific">Dehalococcoides mccartyi</name>
    <dbReference type="NCBI Taxonomy" id="61435"/>
    <lineage>
        <taxon>Bacteria</taxon>
        <taxon>Bacillati</taxon>
        <taxon>Chloroflexota</taxon>
        <taxon>Dehalococcoidia</taxon>
        <taxon>Dehalococcoidales</taxon>
        <taxon>Dehalococcoidaceae</taxon>
        <taxon>Dehalococcoides</taxon>
    </lineage>
</organism>
<gene>
    <name evidence="8" type="ORF">DA01_06205</name>
</gene>
<dbReference type="PIRSF" id="PIRSF006392">
    <property type="entry name" value="IPGAM_arch"/>
    <property type="match status" value="1"/>
</dbReference>
<name>A0A0V8LXN5_9CHLR</name>
<dbReference type="CDD" id="cd16011">
    <property type="entry name" value="iPGM_like"/>
    <property type="match status" value="1"/>
</dbReference>
<reference evidence="8 9" key="1">
    <citation type="journal article" date="2015" name="Sci. Rep.">
        <title>A comparative genomics and reductive dehalogenase gene transcription study of two chloroethene-respiring bacteria, Dehalococcoides mccartyi strains MB and 11a.</title>
        <authorList>
            <person name="Low A."/>
            <person name="Shen Z."/>
            <person name="Cheng D."/>
            <person name="Rogers M.J."/>
            <person name="Lee P.K."/>
            <person name="He J."/>
        </authorList>
    </citation>
    <scope>NUCLEOTIDE SEQUENCE [LARGE SCALE GENOMIC DNA]</scope>
    <source>
        <strain evidence="8 9">MB</strain>
    </source>
</reference>
<evidence type="ECO:0000313" key="8">
    <source>
        <dbReference type="EMBL" id="KSV16263.1"/>
    </source>
</evidence>
<evidence type="ECO:0000256" key="3">
    <source>
        <dbReference type="ARBA" id="ARBA00004921"/>
    </source>
</evidence>
<dbReference type="InterPro" id="IPR017850">
    <property type="entry name" value="Alkaline_phosphatase_core_sf"/>
</dbReference>
<dbReference type="PANTHER" id="PTHR31209">
    <property type="entry name" value="COFACTOR-INDEPENDENT PHOSPHOGLYCERATE MUTASE"/>
    <property type="match status" value="1"/>
</dbReference>
<proteinExistence type="inferred from homology"/>
<dbReference type="InterPro" id="IPR023665">
    <property type="entry name" value="ApgAM_prokaryotes"/>
</dbReference>
<evidence type="ECO:0000259" key="7">
    <source>
        <dbReference type="Pfam" id="PF01676"/>
    </source>
</evidence>
<dbReference type="Gene3D" id="3.40.720.10">
    <property type="entry name" value="Alkaline Phosphatase, subunit A"/>
    <property type="match status" value="1"/>
</dbReference>
<dbReference type="NCBIfam" id="TIGR02535">
    <property type="entry name" value="hyp_Hser_kinase"/>
    <property type="match status" value="1"/>
</dbReference>
<dbReference type="eggNOG" id="COG3635">
    <property type="taxonomic scope" value="Bacteria"/>
</dbReference>
<dbReference type="NCBIfam" id="NF003242">
    <property type="entry name" value="PRK04200.1"/>
    <property type="match status" value="1"/>
</dbReference>
<sequence>MKYCVLITDGASGWGIKEQGGKTALELARTPNLDKMAKNGFMGQSANVPPRMEPSSACACMSLLGYDPEIYYKGRAAIEAVSMGVDVAPDEVVFRCNLVSVIDGKMASYSAGHISSEEAAELLEAVAKELGSERVKFYPGVNYRHLLKLKGMGDTAKALCTPPHDISDREVSPYLPQGEGSLILNQLISSSQQILKDHPLNLRRQSQGKLPANSIWLFWGSGPIPPMPSFKKAYGLDAVLNSGVDLLRGLGIMMNMKILELNGITDGLNNDFSGQMRGGLLALGDNDLAVIHVEAPDEAGHAGSLADKVKAIELIDELMVGQLLAYPEDIRVLVTPDHPTPLELKTHVAEPVPFLMWGKGVASNGVSRFTEKEAAKTGIIFEKGCNLMQAFLK</sequence>
<comment type="pathway">
    <text evidence="3">Carbohydrate degradation.</text>
</comment>
<evidence type="ECO:0000256" key="6">
    <source>
        <dbReference type="ARBA" id="ARBA00023235"/>
    </source>
</evidence>
<dbReference type="AlphaFoldDB" id="A0A0V8LXN5"/>
<protein>
    <submittedName>
        <fullName evidence="8">Phosphoglycerate mutase</fullName>
    </submittedName>
</protein>
<dbReference type="Pfam" id="PF01676">
    <property type="entry name" value="Metalloenzyme"/>
    <property type="match status" value="1"/>
</dbReference>
<evidence type="ECO:0000256" key="5">
    <source>
        <dbReference type="ARBA" id="ARBA00023152"/>
    </source>
</evidence>
<comment type="similarity">
    <text evidence="4">Belongs to the BPG-independent phosphoglycerate mutase family. A-PGAM subfamily.</text>
</comment>
<evidence type="ECO:0000313" key="9">
    <source>
        <dbReference type="Proteomes" id="UP000053577"/>
    </source>
</evidence>
<feature type="domain" description="Metalloenzyme" evidence="7">
    <location>
        <begin position="1"/>
        <end position="370"/>
    </location>
</feature>
<evidence type="ECO:0000256" key="2">
    <source>
        <dbReference type="ARBA" id="ARBA00002315"/>
    </source>
</evidence>
<dbReference type="PANTHER" id="PTHR31209:SF4">
    <property type="entry name" value="2,3-BISPHOSPHOGLYCERATE-INDEPENDENT PHOSPHOGLYCERATE MUTASE"/>
    <property type="match status" value="1"/>
</dbReference>
<dbReference type="Gene3D" id="3.30.70.2130">
    <property type="entry name" value="Metalloenzyme domain"/>
    <property type="match status" value="1"/>
</dbReference>